<comment type="subcellular location">
    <subcellularLocation>
        <location evidence="1">Membrane</location>
        <topology evidence="1">Multi-pass membrane protein</topology>
    </subcellularLocation>
</comment>
<evidence type="ECO:0000313" key="6">
    <source>
        <dbReference type="EMBL" id="CAA6811562.1"/>
    </source>
</evidence>
<dbReference type="Pfam" id="PF10507">
    <property type="entry name" value="TMEM65"/>
    <property type="match status" value="1"/>
</dbReference>
<dbReference type="GO" id="GO:0016020">
    <property type="term" value="C:membrane"/>
    <property type="evidence" value="ECO:0007669"/>
    <property type="project" value="UniProtKB-SubCell"/>
</dbReference>
<feature type="transmembrane region" description="Helical" evidence="5">
    <location>
        <begin position="12"/>
        <end position="31"/>
    </location>
</feature>
<protein>
    <submittedName>
        <fullName evidence="6">Uncharacterized protein</fullName>
    </submittedName>
</protein>
<evidence type="ECO:0000256" key="4">
    <source>
        <dbReference type="ARBA" id="ARBA00023136"/>
    </source>
</evidence>
<dbReference type="PANTHER" id="PTHR21706:SF15">
    <property type="entry name" value="TRANSMEMBRANE PROTEIN 65"/>
    <property type="match status" value="1"/>
</dbReference>
<keyword evidence="2 5" id="KW-0812">Transmembrane</keyword>
<dbReference type="AlphaFoldDB" id="A0A6S6SZ71"/>
<dbReference type="PANTHER" id="PTHR21706">
    <property type="entry name" value="TRANSMEMBRANE PROTEIN 65"/>
    <property type="match status" value="1"/>
</dbReference>
<evidence type="ECO:0000256" key="1">
    <source>
        <dbReference type="ARBA" id="ARBA00004141"/>
    </source>
</evidence>
<reference evidence="6" key="1">
    <citation type="submission" date="2020-01" db="EMBL/GenBank/DDBJ databases">
        <authorList>
            <person name="Meier V. D."/>
            <person name="Meier V D."/>
        </authorList>
    </citation>
    <scope>NUCLEOTIDE SEQUENCE</scope>
    <source>
        <strain evidence="6">HLG_WM_MAG_12</strain>
    </source>
</reference>
<organism evidence="6">
    <name type="scientific">uncultured Campylobacterales bacterium</name>
    <dbReference type="NCBI Taxonomy" id="352960"/>
    <lineage>
        <taxon>Bacteria</taxon>
        <taxon>Pseudomonadati</taxon>
        <taxon>Campylobacterota</taxon>
        <taxon>Epsilonproteobacteria</taxon>
        <taxon>Campylobacterales</taxon>
        <taxon>environmental samples</taxon>
    </lineage>
</organism>
<dbReference type="InterPro" id="IPR019537">
    <property type="entry name" value="TMEM65"/>
</dbReference>
<gene>
    <name evidence="6" type="ORF">HELGO_WM6448</name>
</gene>
<dbReference type="EMBL" id="CACVAW010000044">
    <property type="protein sequence ID" value="CAA6811562.1"/>
    <property type="molecule type" value="Genomic_DNA"/>
</dbReference>
<sequence length="111" mass="12079">MIRKTLNRMLSVMVAFIIFGFIDNFLMIIFGDEIDSFFLGIGVSNTLLAAGLGNTLSDAVGILTGRWVEKLIHMKLPPTLSNSLSKNQVILAETLGIILGCLIGLIPLLFI</sequence>
<proteinExistence type="predicted"/>
<evidence type="ECO:0000256" key="2">
    <source>
        <dbReference type="ARBA" id="ARBA00022692"/>
    </source>
</evidence>
<keyword evidence="3 5" id="KW-1133">Transmembrane helix</keyword>
<feature type="transmembrane region" description="Helical" evidence="5">
    <location>
        <begin position="37"/>
        <end position="68"/>
    </location>
</feature>
<name>A0A6S6SZ71_9BACT</name>
<feature type="transmembrane region" description="Helical" evidence="5">
    <location>
        <begin position="89"/>
        <end position="110"/>
    </location>
</feature>
<accession>A0A6S6SZ71</accession>
<keyword evidence="4 5" id="KW-0472">Membrane</keyword>
<evidence type="ECO:0000256" key="5">
    <source>
        <dbReference type="SAM" id="Phobius"/>
    </source>
</evidence>
<evidence type="ECO:0000256" key="3">
    <source>
        <dbReference type="ARBA" id="ARBA00022989"/>
    </source>
</evidence>